<dbReference type="eggNOG" id="ENOG502QWQ0">
    <property type="taxonomic scope" value="Eukaryota"/>
</dbReference>
<dbReference type="OMA" id="PCALWRP"/>
<dbReference type="STRING" id="2880.D8LRN8"/>
<organism evidence="4 5">
    <name type="scientific">Ectocarpus siliculosus</name>
    <name type="common">Brown alga</name>
    <name type="synonym">Conferva siliculosa</name>
    <dbReference type="NCBI Taxonomy" id="2880"/>
    <lineage>
        <taxon>Eukaryota</taxon>
        <taxon>Sar</taxon>
        <taxon>Stramenopiles</taxon>
        <taxon>Ochrophyta</taxon>
        <taxon>PX clade</taxon>
        <taxon>Phaeophyceae</taxon>
        <taxon>Ectocarpales</taxon>
        <taxon>Ectocarpaceae</taxon>
        <taxon>Ectocarpus</taxon>
    </lineage>
</organism>
<sequence>MATETAPPPSVPGADKPKAVSFSSSDAPIQAVTVFRKGKAEVTRIINFSSPSSLGRHEVELAELPRNFIDQTSIRVKGSGHCTILHVSYSEEPPPPTQPTQEERDTAKAGEEKRKQDIQKLTDELTVLNQQSSRNSHVREVEDVGKALDWWTAKAEQTDAEQHRLELEGRRLKNAIAELQSPSRSAIVAALARIKTEKTAKKLGRILITVDVQELGNIELEVKYMTRGASWSPSYDLRVDTQTDSVSCTYYGIVTQSTTEDWQGVSLRLSTAEPTVHGTPPALGSKTVAFKTVQKPIPRSKPILGSRDRGTPGGGGFPLLKPSRRAQSSTHMTVEESGAPRAAAECSFGATGAGFAKITCSSVPPPPPRAMPATAQVESGGGFLGAVSFVVETPADIKSNGQMKKLTVGELQLSVEVTHYIVPAKAPAAYLQAKATNNTDYLLLASNDVSIFFDNSFVTKTSLTSVSPGESFQTFLGIDPAVKITVAPPRKTSKKRGIFSKSNHVTHTHSTLISNNKTVPVTCVVVDALPRSTDDIIKVTLKEPLPASVSECEAITDDSLVSIALETFGGGEGNSNNSTRRPPATPAESLVTGVFKSPSNHLAWVGKIAPQGGVSVPLTYTVEWPFEKEIEMLFG</sequence>
<feature type="region of interest" description="Disordered" evidence="1">
    <location>
        <begin position="87"/>
        <end position="116"/>
    </location>
</feature>
<protein>
    <recommendedName>
        <fullName evidence="6">DUF4139 domain-containing protein</fullName>
    </recommendedName>
</protein>
<dbReference type="OrthoDB" id="10068793at2759"/>
<evidence type="ECO:0000256" key="1">
    <source>
        <dbReference type="SAM" id="MobiDB-lite"/>
    </source>
</evidence>
<evidence type="ECO:0000313" key="5">
    <source>
        <dbReference type="Proteomes" id="UP000002630"/>
    </source>
</evidence>
<feature type="compositionally biased region" description="Basic and acidic residues" evidence="1">
    <location>
        <begin position="101"/>
        <end position="116"/>
    </location>
</feature>
<evidence type="ECO:0008006" key="6">
    <source>
        <dbReference type="Google" id="ProtNLM"/>
    </source>
</evidence>
<feature type="region of interest" description="Disordered" evidence="1">
    <location>
        <begin position="1"/>
        <end position="25"/>
    </location>
</feature>
<dbReference type="PANTHER" id="PTHR31005:SF8">
    <property type="entry name" value="DUF4139 DOMAIN-CONTAINING PROTEIN"/>
    <property type="match status" value="1"/>
</dbReference>
<name>D8LRN8_ECTSI</name>
<dbReference type="NCBIfam" id="TIGR02231">
    <property type="entry name" value="mucoidy inhibitor MuiA family protein"/>
    <property type="match status" value="2"/>
</dbReference>
<dbReference type="Proteomes" id="UP000002630">
    <property type="component" value="Linkage Group LG26"/>
</dbReference>
<gene>
    <name evidence="4" type="ORF">Esi_0069_0073</name>
</gene>
<dbReference type="InParanoid" id="D8LRN8"/>
<dbReference type="EMBL" id="FN648916">
    <property type="protein sequence ID" value="CBN77799.1"/>
    <property type="molecule type" value="Genomic_DNA"/>
</dbReference>
<accession>D8LRN8</accession>
<dbReference type="Pfam" id="PF13600">
    <property type="entry name" value="DUF4140"/>
    <property type="match status" value="1"/>
</dbReference>
<dbReference type="InterPro" id="IPR025554">
    <property type="entry name" value="DUF4140"/>
</dbReference>
<evidence type="ECO:0000259" key="2">
    <source>
        <dbReference type="Pfam" id="PF13598"/>
    </source>
</evidence>
<dbReference type="Pfam" id="PF13598">
    <property type="entry name" value="DUF4139"/>
    <property type="match status" value="1"/>
</dbReference>
<dbReference type="InterPro" id="IPR037291">
    <property type="entry name" value="DUF4139"/>
</dbReference>
<dbReference type="InterPro" id="IPR011935">
    <property type="entry name" value="CHP02231"/>
</dbReference>
<reference evidence="4 5" key="1">
    <citation type="journal article" date="2010" name="Nature">
        <title>The Ectocarpus genome and the independent evolution of multicellularity in brown algae.</title>
        <authorList>
            <person name="Cock J.M."/>
            <person name="Sterck L."/>
            <person name="Rouze P."/>
            <person name="Scornet D."/>
            <person name="Allen A.E."/>
            <person name="Amoutzias G."/>
            <person name="Anthouard V."/>
            <person name="Artiguenave F."/>
            <person name="Aury J.M."/>
            <person name="Badger J.H."/>
            <person name="Beszteri B."/>
            <person name="Billiau K."/>
            <person name="Bonnet E."/>
            <person name="Bothwell J.H."/>
            <person name="Bowler C."/>
            <person name="Boyen C."/>
            <person name="Brownlee C."/>
            <person name="Carrano C.J."/>
            <person name="Charrier B."/>
            <person name="Cho G.Y."/>
            <person name="Coelho S.M."/>
            <person name="Collen J."/>
            <person name="Corre E."/>
            <person name="Da Silva C."/>
            <person name="Delage L."/>
            <person name="Delaroque N."/>
            <person name="Dittami S.M."/>
            <person name="Doulbeau S."/>
            <person name="Elias M."/>
            <person name="Farnham G."/>
            <person name="Gachon C.M."/>
            <person name="Gschloessl B."/>
            <person name="Heesch S."/>
            <person name="Jabbari K."/>
            <person name="Jubin C."/>
            <person name="Kawai H."/>
            <person name="Kimura K."/>
            <person name="Kloareg B."/>
            <person name="Kupper F.C."/>
            <person name="Lang D."/>
            <person name="Le Bail A."/>
            <person name="Leblanc C."/>
            <person name="Lerouge P."/>
            <person name="Lohr M."/>
            <person name="Lopez P.J."/>
            <person name="Martens C."/>
            <person name="Maumus F."/>
            <person name="Michel G."/>
            <person name="Miranda-Saavedra D."/>
            <person name="Morales J."/>
            <person name="Moreau H."/>
            <person name="Motomura T."/>
            <person name="Nagasato C."/>
            <person name="Napoli C.A."/>
            <person name="Nelson D.R."/>
            <person name="Nyvall-Collen P."/>
            <person name="Peters A.F."/>
            <person name="Pommier C."/>
            <person name="Potin P."/>
            <person name="Poulain J."/>
            <person name="Quesneville H."/>
            <person name="Read B."/>
            <person name="Rensing S.A."/>
            <person name="Ritter A."/>
            <person name="Rousvoal S."/>
            <person name="Samanta M."/>
            <person name="Samson G."/>
            <person name="Schroeder D.C."/>
            <person name="Segurens B."/>
            <person name="Strittmatter M."/>
            <person name="Tonon T."/>
            <person name="Tregear J.W."/>
            <person name="Valentin K."/>
            <person name="von Dassow P."/>
            <person name="Yamagishi T."/>
            <person name="Van de Peer Y."/>
            <person name="Wincker P."/>
        </authorList>
    </citation>
    <scope>NUCLEOTIDE SEQUENCE [LARGE SCALE GENOMIC DNA]</scope>
    <source>
        <strain evidence="5">Ec32 / CCAP1310/4</strain>
    </source>
</reference>
<evidence type="ECO:0000313" key="4">
    <source>
        <dbReference type="EMBL" id="CBN77799.1"/>
    </source>
</evidence>
<feature type="domain" description="DUF4140" evidence="3">
    <location>
        <begin position="32"/>
        <end position="132"/>
    </location>
</feature>
<dbReference type="PANTHER" id="PTHR31005">
    <property type="entry name" value="DUF4139 DOMAIN-CONTAINING PROTEIN"/>
    <property type="match status" value="1"/>
</dbReference>
<keyword evidence="5" id="KW-1185">Reference proteome</keyword>
<feature type="region of interest" description="Disordered" evidence="1">
    <location>
        <begin position="299"/>
        <end position="338"/>
    </location>
</feature>
<dbReference type="EMBL" id="FN649751">
    <property type="protein sequence ID" value="CBN77799.1"/>
    <property type="molecule type" value="Genomic_DNA"/>
</dbReference>
<dbReference type="AlphaFoldDB" id="D8LRN8"/>
<feature type="domain" description="DUF4139" evidence="2">
    <location>
        <begin position="220"/>
        <end position="625"/>
    </location>
</feature>
<proteinExistence type="predicted"/>
<feature type="compositionally biased region" description="Pro residues" evidence="1">
    <location>
        <begin position="1"/>
        <end position="11"/>
    </location>
</feature>
<evidence type="ECO:0000259" key="3">
    <source>
        <dbReference type="Pfam" id="PF13600"/>
    </source>
</evidence>